<dbReference type="GO" id="GO:0003700">
    <property type="term" value="F:DNA-binding transcription factor activity"/>
    <property type="evidence" value="ECO:0007669"/>
    <property type="project" value="TreeGrafter"/>
</dbReference>
<protein>
    <submittedName>
        <fullName evidence="6">Global nitrogen regulator</fullName>
    </submittedName>
</protein>
<organism evidence="6">
    <name type="scientific">Clostridium paraputrificum</name>
    <dbReference type="NCBI Taxonomy" id="29363"/>
    <lineage>
        <taxon>Bacteria</taxon>
        <taxon>Bacillati</taxon>
        <taxon>Bacillota</taxon>
        <taxon>Clostridia</taxon>
        <taxon>Eubacteriales</taxon>
        <taxon>Clostridiaceae</taxon>
        <taxon>Clostridium</taxon>
    </lineage>
</organism>
<dbReference type="SUPFAM" id="SSF51206">
    <property type="entry name" value="cAMP-binding domain-like"/>
    <property type="match status" value="1"/>
</dbReference>
<dbReference type="Gene3D" id="1.10.10.10">
    <property type="entry name" value="Winged helix-like DNA-binding domain superfamily/Winged helix DNA-binding domain"/>
    <property type="match status" value="1"/>
</dbReference>
<dbReference type="Pfam" id="PF00027">
    <property type="entry name" value="cNMP_binding"/>
    <property type="match status" value="1"/>
</dbReference>
<keyword evidence="1" id="KW-0805">Transcription regulation</keyword>
<dbReference type="SMART" id="SM00100">
    <property type="entry name" value="cNMP"/>
    <property type="match status" value="1"/>
</dbReference>
<feature type="domain" description="HTH crp-type" evidence="5">
    <location>
        <begin position="149"/>
        <end position="221"/>
    </location>
</feature>
<dbReference type="PROSITE" id="PS50042">
    <property type="entry name" value="CNMP_BINDING_3"/>
    <property type="match status" value="1"/>
</dbReference>
<dbReference type="PROSITE" id="PS51063">
    <property type="entry name" value="HTH_CRP_2"/>
    <property type="match status" value="1"/>
</dbReference>
<evidence type="ECO:0000256" key="3">
    <source>
        <dbReference type="ARBA" id="ARBA00023163"/>
    </source>
</evidence>
<dbReference type="InterPro" id="IPR018490">
    <property type="entry name" value="cNMP-bd_dom_sf"/>
</dbReference>
<dbReference type="EMBL" id="CACRTV010000056">
    <property type="protein sequence ID" value="VYU41798.1"/>
    <property type="molecule type" value="Genomic_DNA"/>
</dbReference>
<dbReference type="PANTHER" id="PTHR24567:SF74">
    <property type="entry name" value="HTH-TYPE TRANSCRIPTIONAL REGULATOR ARCR"/>
    <property type="match status" value="1"/>
</dbReference>
<accession>A0A6N3EQ52</accession>
<dbReference type="InterPro" id="IPR036390">
    <property type="entry name" value="WH_DNA-bd_sf"/>
</dbReference>
<evidence type="ECO:0000259" key="4">
    <source>
        <dbReference type="PROSITE" id="PS50042"/>
    </source>
</evidence>
<name>A0A6N3EQ52_9CLOT</name>
<dbReference type="InterPro" id="IPR050397">
    <property type="entry name" value="Env_Response_Regulators"/>
</dbReference>
<dbReference type="Pfam" id="PF13545">
    <property type="entry name" value="HTH_Crp_2"/>
    <property type="match status" value="1"/>
</dbReference>
<keyword evidence="3" id="KW-0804">Transcription</keyword>
<dbReference type="PANTHER" id="PTHR24567">
    <property type="entry name" value="CRP FAMILY TRANSCRIPTIONAL REGULATORY PROTEIN"/>
    <property type="match status" value="1"/>
</dbReference>
<sequence>MVIVMGTNYKFLPGSSIDITPEFYEVFESAGTIQRYKKDEIIYFQDDRADNFYLIKSGRVRIFLISDQGTELTIEILRQGKLLGESSYFCYGSRLTSVSAATDVELISVNLNELYPYLTKYPELMIQMFHLMSLSIQNLSIQVNSMAFLSSDKKLAQLLLRLGVYFKKNQNDSTYVIDYSHEEIAQLICSCRVTVTKFLNTFQEEGLVSLGYKRVEVINEKKLRLFAFS</sequence>
<keyword evidence="2" id="KW-0238">DNA-binding</keyword>
<dbReference type="GO" id="GO:0005829">
    <property type="term" value="C:cytosol"/>
    <property type="evidence" value="ECO:0007669"/>
    <property type="project" value="TreeGrafter"/>
</dbReference>
<dbReference type="InterPro" id="IPR012318">
    <property type="entry name" value="HTH_CRP"/>
</dbReference>
<reference evidence="6" key="1">
    <citation type="submission" date="2019-11" db="EMBL/GenBank/DDBJ databases">
        <authorList>
            <person name="Feng L."/>
        </authorList>
    </citation>
    <scope>NUCLEOTIDE SEQUENCE</scope>
    <source>
        <strain evidence="6">CParaputrificumLFYP93</strain>
    </source>
</reference>
<dbReference type="InterPro" id="IPR036388">
    <property type="entry name" value="WH-like_DNA-bd_sf"/>
</dbReference>
<proteinExistence type="predicted"/>
<dbReference type="AlphaFoldDB" id="A0A6N3EQ52"/>
<dbReference type="GO" id="GO:0003677">
    <property type="term" value="F:DNA binding"/>
    <property type="evidence" value="ECO:0007669"/>
    <property type="project" value="UniProtKB-KW"/>
</dbReference>
<evidence type="ECO:0000313" key="6">
    <source>
        <dbReference type="EMBL" id="VYU41798.1"/>
    </source>
</evidence>
<evidence type="ECO:0000256" key="1">
    <source>
        <dbReference type="ARBA" id="ARBA00023015"/>
    </source>
</evidence>
<evidence type="ECO:0000259" key="5">
    <source>
        <dbReference type="PROSITE" id="PS51063"/>
    </source>
</evidence>
<gene>
    <name evidence="6" type="primary">ntcA_1</name>
    <name evidence="6" type="ORF">CPLFYP93_00046</name>
</gene>
<evidence type="ECO:0000256" key="2">
    <source>
        <dbReference type="ARBA" id="ARBA00023125"/>
    </source>
</evidence>
<dbReference type="InterPro" id="IPR014710">
    <property type="entry name" value="RmlC-like_jellyroll"/>
</dbReference>
<dbReference type="SUPFAM" id="SSF46785">
    <property type="entry name" value="Winged helix' DNA-binding domain"/>
    <property type="match status" value="1"/>
</dbReference>
<dbReference type="SMART" id="SM00419">
    <property type="entry name" value="HTH_CRP"/>
    <property type="match status" value="1"/>
</dbReference>
<dbReference type="InterPro" id="IPR000595">
    <property type="entry name" value="cNMP-bd_dom"/>
</dbReference>
<feature type="domain" description="Cyclic nucleotide-binding" evidence="4">
    <location>
        <begin position="36"/>
        <end position="110"/>
    </location>
</feature>
<dbReference type="Gene3D" id="2.60.120.10">
    <property type="entry name" value="Jelly Rolls"/>
    <property type="match status" value="1"/>
</dbReference>
<dbReference type="CDD" id="cd00038">
    <property type="entry name" value="CAP_ED"/>
    <property type="match status" value="1"/>
</dbReference>